<evidence type="ECO:0000313" key="2">
    <source>
        <dbReference type="EMBL" id="PMD61324.1"/>
    </source>
</evidence>
<dbReference type="EMBL" id="KZ613786">
    <property type="protein sequence ID" value="PMD61324.1"/>
    <property type="molecule type" value="Genomic_DNA"/>
</dbReference>
<feature type="region of interest" description="Disordered" evidence="1">
    <location>
        <begin position="432"/>
        <end position="487"/>
    </location>
</feature>
<sequence>MAGDFTMAGFTMMRVHHTGGLGDISVNSSRVKSHQTQPLAGSLALCDKLSPFRVLASPHRTKLLALKGYYIDENQVIRKNSNLAPMATVQEAPSSPPIEAPRTPTPINSVDGVASTCNTPTVAREEISMFESHSQCLVPTREMSRSTIWRVFSAIPHNHAAQVQSRLIVEPAEFCLVPFGQGIAPKASPSIFRVSGETWHLCSSDAFDGGSHKVKYPVLLPSPPDTVSLSSIVSDEVGFQTSPSLRLDLHTRPALGVGTVVRTRKVSTTAADLRTASDTSGHLAFDQASSPLKATEPRNPARHLPTTEQIASMRTGSPVSKHLPKSKFNGNRGALKSPHGSLKRVQQIKSSVKQEAKVVDDVFRAVSANSSDFGSPQRIEDIARRYQDYGIGPTVKYAKDAHQIIMGDRSFSNSLNKSASTSTKVAITDGPSKQQISKNETHMRQEGTYPPRGSSLQVSPNEVASRVARPTKASAARAEANSKTLGKSGTMTSVKKFGSRLSAIIPVRGRFGVPGSVDKSKSTDTASVEANADNANHGSSANDGGLLSASENIGTELLPSGFIGDVDVTLRGGQFDEVALQQRQRDNKEHRAAAVYALENRIGTNTGHARGAVNKQRDCDQGGDEPPTPHLTRAGPQGHYSDESEQQDGSTQQELLRDLEMLRQTAMAVPPGFHVQLNELHTQGQRIISLLTLVARRIGDAEARSRVSLLLEAVGESLLAAGTNTAAIVALIDANQCLLAATSSLAEYATIMAGRSVETDATQQ</sequence>
<proteinExistence type="predicted"/>
<dbReference type="OrthoDB" id="3560160at2759"/>
<dbReference type="RefSeq" id="XP_024738228.1">
    <property type="nucleotide sequence ID" value="XM_024888460.1"/>
</dbReference>
<organism evidence="2 3">
    <name type="scientific">Hyaloscypha bicolor E</name>
    <dbReference type="NCBI Taxonomy" id="1095630"/>
    <lineage>
        <taxon>Eukaryota</taxon>
        <taxon>Fungi</taxon>
        <taxon>Dikarya</taxon>
        <taxon>Ascomycota</taxon>
        <taxon>Pezizomycotina</taxon>
        <taxon>Leotiomycetes</taxon>
        <taxon>Helotiales</taxon>
        <taxon>Hyaloscyphaceae</taxon>
        <taxon>Hyaloscypha</taxon>
        <taxon>Hyaloscypha bicolor</taxon>
    </lineage>
</organism>
<accession>A0A2J6TE69</accession>
<dbReference type="InParanoid" id="A0A2J6TE69"/>
<evidence type="ECO:0000256" key="1">
    <source>
        <dbReference type="SAM" id="MobiDB-lite"/>
    </source>
</evidence>
<evidence type="ECO:0000313" key="3">
    <source>
        <dbReference type="Proteomes" id="UP000235371"/>
    </source>
</evidence>
<protein>
    <submittedName>
        <fullName evidence="2">Uncharacterized protein</fullName>
    </submittedName>
</protein>
<keyword evidence="3" id="KW-1185">Reference proteome</keyword>
<reference evidence="2 3" key="1">
    <citation type="submission" date="2016-04" db="EMBL/GenBank/DDBJ databases">
        <title>A degradative enzymes factory behind the ericoid mycorrhizal symbiosis.</title>
        <authorList>
            <consortium name="DOE Joint Genome Institute"/>
            <person name="Martino E."/>
            <person name="Morin E."/>
            <person name="Grelet G."/>
            <person name="Kuo A."/>
            <person name="Kohler A."/>
            <person name="Daghino S."/>
            <person name="Barry K."/>
            <person name="Choi C."/>
            <person name="Cichocki N."/>
            <person name="Clum A."/>
            <person name="Copeland A."/>
            <person name="Hainaut M."/>
            <person name="Haridas S."/>
            <person name="Labutti K."/>
            <person name="Lindquist E."/>
            <person name="Lipzen A."/>
            <person name="Khouja H.-R."/>
            <person name="Murat C."/>
            <person name="Ohm R."/>
            <person name="Olson A."/>
            <person name="Spatafora J."/>
            <person name="Veneault-Fourrey C."/>
            <person name="Henrissat B."/>
            <person name="Grigoriev I."/>
            <person name="Martin F."/>
            <person name="Perotto S."/>
        </authorList>
    </citation>
    <scope>NUCLEOTIDE SEQUENCE [LARGE SCALE GENOMIC DNA]</scope>
    <source>
        <strain evidence="2 3">E</strain>
    </source>
</reference>
<feature type="compositionally biased region" description="Polar residues" evidence="1">
    <location>
        <begin position="306"/>
        <end position="318"/>
    </location>
</feature>
<dbReference type="AlphaFoldDB" id="A0A2J6TE69"/>
<feature type="region of interest" description="Disordered" evidence="1">
    <location>
        <begin position="281"/>
        <end position="343"/>
    </location>
</feature>
<feature type="region of interest" description="Disordered" evidence="1">
    <location>
        <begin position="606"/>
        <end position="652"/>
    </location>
</feature>
<name>A0A2J6TE69_9HELO</name>
<feature type="region of interest" description="Disordered" evidence="1">
    <location>
        <begin position="91"/>
        <end position="113"/>
    </location>
</feature>
<dbReference type="Proteomes" id="UP000235371">
    <property type="component" value="Unassembled WGS sequence"/>
</dbReference>
<dbReference type="GeneID" id="36596536"/>
<gene>
    <name evidence="2" type="ORF">K444DRAFT_719508</name>
</gene>